<dbReference type="InterPro" id="IPR027417">
    <property type="entry name" value="P-loop_NTPase"/>
</dbReference>
<dbReference type="FunFam" id="3.40.50.300:FF:000006">
    <property type="entry name" value="DNA-binding transcriptional regulator NtrC"/>
    <property type="match status" value="1"/>
</dbReference>
<dbReference type="AlphaFoldDB" id="A0A2T4ZGX4"/>
<proteinExistence type="predicted"/>
<dbReference type="Pfam" id="PF00158">
    <property type="entry name" value="Sigma54_activat"/>
    <property type="match status" value="1"/>
</dbReference>
<dbReference type="GO" id="GO:0043565">
    <property type="term" value="F:sequence-specific DNA binding"/>
    <property type="evidence" value="ECO:0007669"/>
    <property type="project" value="InterPro"/>
</dbReference>
<dbReference type="CDD" id="cd00009">
    <property type="entry name" value="AAA"/>
    <property type="match status" value="1"/>
</dbReference>
<gene>
    <name evidence="11" type="ORF">C8P69_102561</name>
</gene>
<accession>A0A2T4ZGX4</accession>
<dbReference type="SUPFAM" id="SSF52540">
    <property type="entry name" value="P-loop containing nucleoside triphosphate hydrolases"/>
    <property type="match status" value="1"/>
</dbReference>
<dbReference type="InterPro" id="IPR009057">
    <property type="entry name" value="Homeodomain-like_sf"/>
</dbReference>
<evidence type="ECO:0000259" key="10">
    <source>
        <dbReference type="PROSITE" id="PS50110"/>
    </source>
</evidence>
<organism evidence="11 12">
    <name type="scientific">Phreatobacter oligotrophus</name>
    <dbReference type="NCBI Taxonomy" id="1122261"/>
    <lineage>
        <taxon>Bacteria</taxon>
        <taxon>Pseudomonadati</taxon>
        <taxon>Pseudomonadota</taxon>
        <taxon>Alphaproteobacteria</taxon>
        <taxon>Hyphomicrobiales</taxon>
        <taxon>Phreatobacteraceae</taxon>
        <taxon>Phreatobacter</taxon>
    </lineage>
</organism>
<dbReference type="PANTHER" id="PTHR32071">
    <property type="entry name" value="TRANSCRIPTIONAL REGULATORY PROTEIN"/>
    <property type="match status" value="1"/>
</dbReference>
<dbReference type="CDD" id="cd00156">
    <property type="entry name" value="REC"/>
    <property type="match status" value="1"/>
</dbReference>
<reference evidence="11 12" key="1">
    <citation type="submission" date="2018-04" db="EMBL/GenBank/DDBJ databases">
        <title>Genomic Encyclopedia of Archaeal and Bacterial Type Strains, Phase II (KMG-II): from individual species to whole genera.</title>
        <authorList>
            <person name="Goeker M."/>
        </authorList>
    </citation>
    <scope>NUCLEOTIDE SEQUENCE [LARGE SCALE GENOMIC DNA]</scope>
    <source>
        <strain evidence="11 12">DSM 25521</strain>
    </source>
</reference>
<evidence type="ECO:0000256" key="2">
    <source>
        <dbReference type="ARBA" id="ARBA00022840"/>
    </source>
</evidence>
<sequence length="474" mass="51141">MMPFEGPEEPAPPRRVLVIESEPAARRTACKALATIAACHEAASLDEGLAALDHRDPDLLVLGLDSAGGTPEEAIDLIRFTGYEGPILATSARLSLGLAVETMRAGASDVAAVPLSPAEWTRRATRLMAEEWPALKPVAQEARSLTDFEGFIGSSPAMRELYEQIRRVAPSRAPVFVTGESGTGKEVTAQAIHGRSGRTRDRFVAINCGAIPKDLMESEIFGHVKGAFTGATEDRPGAAELADGGTLFLDEICEMDLALQTKLLRFIQTGEVRRVGDTKLRKVDVRFVCATNRDPLADVAAGRFREDLYYRLCVLPLHLPPLRKRGDDVVALAEAFLARFSAEEGRHFRGFDAAALSIVSGFAWPGNVRQLQNVIRRLVVMHDGDRVTAAMLPLALAHGSQPLEAPSAPAAPATTLTTAPRIEPFWVQEKRIIEEALAAFDGNLSRAAAALEISPSTIYRKREAWARDGLAAAG</sequence>
<keyword evidence="12" id="KW-1185">Reference proteome</keyword>
<evidence type="ECO:0000256" key="4">
    <source>
        <dbReference type="ARBA" id="ARBA00023015"/>
    </source>
</evidence>
<keyword evidence="5" id="KW-0238">DNA-binding</keyword>
<feature type="domain" description="Sigma-54 factor interaction" evidence="9">
    <location>
        <begin position="151"/>
        <end position="380"/>
    </location>
</feature>
<dbReference type="PROSITE" id="PS50110">
    <property type="entry name" value="RESPONSE_REGULATORY"/>
    <property type="match status" value="1"/>
</dbReference>
<keyword evidence="7" id="KW-0804">Transcription</keyword>
<evidence type="ECO:0000256" key="8">
    <source>
        <dbReference type="PROSITE-ProRule" id="PRU00169"/>
    </source>
</evidence>
<dbReference type="SUPFAM" id="SSF52172">
    <property type="entry name" value="CheY-like"/>
    <property type="match status" value="1"/>
</dbReference>
<dbReference type="InterPro" id="IPR002078">
    <property type="entry name" value="Sigma_54_int"/>
</dbReference>
<dbReference type="GO" id="GO:0006355">
    <property type="term" value="P:regulation of DNA-templated transcription"/>
    <property type="evidence" value="ECO:0007669"/>
    <property type="project" value="InterPro"/>
</dbReference>
<dbReference type="SUPFAM" id="SSF46689">
    <property type="entry name" value="Homeodomain-like"/>
    <property type="match status" value="1"/>
</dbReference>
<dbReference type="SMART" id="SM00382">
    <property type="entry name" value="AAA"/>
    <property type="match status" value="1"/>
</dbReference>
<evidence type="ECO:0000256" key="1">
    <source>
        <dbReference type="ARBA" id="ARBA00022741"/>
    </source>
</evidence>
<dbReference type="Gene3D" id="1.10.10.60">
    <property type="entry name" value="Homeodomain-like"/>
    <property type="match status" value="1"/>
</dbReference>
<evidence type="ECO:0000256" key="3">
    <source>
        <dbReference type="ARBA" id="ARBA00023012"/>
    </source>
</evidence>
<dbReference type="Pfam" id="PF25601">
    <property type="entry name" value="AAA_lid_14"/>
    <property type="match status" value="1"/>
</dbReference>
<dbReference type="InterPro" id="IPR025943">
    <property type="entry name" value="Sigma_54_int_dom_ATP-bd_2"/>
</dbReference>
<evidence type="ECO:0000256" key="7">
    <source>
        <dbReference type="ARBA" id="ARBA00023163"/>
    </source>
</evidence>
<feature type="domain" description="Response regulatory" evidence="10">
    <location>
        <begin position="15"/>
        <end position="128"/>
    </location>
</feature>
<protein>
    <submittedName>
        <fullName evidence="11">Two-component system repressor protein LuxO</fullName>
    </submittedName>
</protein>
<evidence type="ECO:0000259" key="9">
    <source>
        <dbReference type="PROSITE" id="PS50045"/>
    </source>
</evidence>
<dbReference type="GO" id="GO:0005524">
    <property type="term" value="F:ATP binding"/>
    <property type="evidence" value="ECO:0007669"/>
    <property type="project" value="UniProtKB-KW"/>
</dbReference>
<dbReference type="PROSITE" id="PS00688">
    <property type="entry name" value="SIGMA54_INTERACT_3"/>
    <property type="match status" value="1"/>
</dbReference>
<dbReference type="Gene3D" id="3.40.50.2300">
    <property type="match status" value="1"/>
</dbReference>
<keyword evidence="6" id="KW-0010">Activator</keyword>
<dbReference type="PROSITE" id="PS50045">
    <property type="entry name" value="SIGMA54_INTERACT_4"/>
    <property type="match status" value="1"/>
</dbReference>
<dbReference type="GO" id="GO:0000160">
    <property type="term" value="P:phosphorelay signal transduction system"/>
    <property type="evidence" value="ECO:0007669"/>
    <property type="project" value="UniProtKB-KW"/>
</dbReference>
<dbReference type="Pfam" id="PF02954">
    <property type="entry name" value="HTH_8"/>
    <property type="match status" value="1"/>
</dbReference>
<dbReference type="Gene3D" id="1.10.8.60">
    <property type="match status" value="1"/>
</dbReference>
<dbReference type="InterPro" id="IPR001789">
    <property type="entry name" value="Sig_transdc_resp-reg_receiver"/>
</dbReference>
<dbReference type="Gene3D" id="3.40.50.300">
    <property type="entry name" value="P-loop containing nucleotide triphosphate hydrolases"/>
    <property type="match status" value="1"/>
</dbReference>
<dbReference type="InterPro" id="IPR003593">
    <property type="entry name" value="AAA+_ATPase"/>
</dbReference>
<dbReference type="InterPro" id="IPR002197">
    <property type="entry name" value="HTH_Fis"/>
</dbReference>
<dbReference type="PROSITE" id="PS00676">
    <property type="entry name" value="SIGMA54_INTERACT_2"/>
    <property type="match status" value="1"/>
</dbReference>
<dbReference type="PANTHER" id="PTHR32071:SF117">
    <property type="entry name" value="PTS-DEPENDENT DIHYDROXYACETONE KINASE OPERON REGULATORY PROTEIN-RELATED"/>
    <property type="match status" value="1"/>
</dbReference>
<evidence type="ECO:0000256" key="5">
    <source>
        <dbReference type="ARBA" id="ARBA00023125"/>
    </source>
</evidence>
<keyword evidence="1" id="KW-0547">Nucleotide-binding</keyword>
<keyword evidence="3" id="KW-0902">Two-component regulatory system</keyword>
<dbReference type="SMART" id="SM00448">
    <property type="entry name" value="REC"/>
    <property type="match status" value="1"/>
</dbReference>
<name>A0A2T4ZGX4_9HYPH</name>
<dbReference type="InterPro" id="IPR011006">
    <property type="entry name" value="CheY-like_superfamily"/>
</dbReference>
<comment type="caution">
    <text evidence="11">The sequence shown here is derived from an EMBL/GenBank/DDBJ whole genome shotgun (WGS) entry which is preliminary data.</text>
</comment>
<evidence type="ECO:0000256" key="6">
    <source>
        <dbReference type="ARBA" id="ARBA00023159"/>
    </source>
</evidence>
<dbReference type="InterPro" id="IPR025944">
    <property type="entry name" value="Sigma_54_int_dom_CS"/>
</dbReference>
<keyword evidence="4" id="KW-0805">Transcription regulation</keyword>
<keyword evidence="2" id="KW-0067">ATP-binding</keyword>
<dbReference type="Proteomes" id="UP000241808">
    <property type="component" value="Unassembled WGS sequence"/>
</dbReference>
<comment type="caution">
    <text evidence="8">Lacks conserved residue(s) required for the propagation of feature annotation.</text>
</comment>
<evidence type="ECO:0000313" key="11">
    <source>
        <dbReference type="EMBL" id="PTM61174.1"/>
    </source>
</evidence>
<dbReference type="InterPro" id="IPR058031">
    <property type="entry name" value="AAA_lid_NorR"/>
</dbReference>
<dbReference type="EMBL" id="PZZL01000002">
    <property type="protein sequence ID" value="PTM61174.1"/>
    <property type="molecule type" value="Genomic_DNA"/>
</dbReference>
<evidence type="ECO:0000313" key="12">
    <source>
        <dbReference type="Proteomes" id="UP000241808"/>
    </source>
</evidence>